<dbReference type="EC" id="3.5.1.2" evidence="10"/>
<name>A0A161X3L8_9CLOT</name>
<comment type="subcellular location">
    <subcellularLocation>
        <location evidence="10">Cytoplasm</location>
    </subcellularLocation>
</comment>
<evidence type="ECO:0000313" key="14">
    <source>
        <dbReference type="Proteomes" id="UP000076603"/>
    </source>
</evidence>
<evidence type="ECO:0000256" key="6">
    <source>
        <dbReference type="ARBA" id="ARBA00023102"/>
    </source>
</evidence>
<evidence type="ECO:0000256" key="2">
    <source>
        <dbReference type="ARBA" id="ARBA00011152"/>
    </source>
</evidence>
<accession>A0A161X3L8</accession>
<evidence type="ECO:0000256" key="5">
    <source>
        <dbReference type="ARBA" id="ARBA00022962"/>
    </source>
</evidence>
<comment type="pathway">
    <text evidence="1 10">Amino-acid biosynthesis; L-histidine biosynthesis; L-histidine from 5-phospho-alpha-D-ribose 1-diphosphate: step 5/9.</text>
</comment>
<keyword evidence="7 10" id="KW-0456">Lyase</keyword>
<feature type="active site" evidence="10 11">
    <location>
        <position position="187"/>
    </location>
</feature>
<dbReference type="Gene3D" id="3.40.50.880">
    <property type="match status" value="1"/>
</dbReference>
<dbReference type="GO" id="GO:0016829">
    <property type="term" value="F:lyase activity"/>
    <property type="evidence" value="ECO:0007669"/>
    <property type="project" value="UniProtKB-KW"/>
</dbReference>
<dbReference type="STRING" id="1121326.CLMAG_11410"/>
<dbReference type="UniPathway" id="UPA00031">
    <property type="reaction ID" value="UER00010"/>
</dbReference>
<dbReference type="GO" id="GO:0000105">
    <property type="term" value="P:L-histidine biosynthetic process"/>
    <property type="evidence" value="ECO:0007669"/>
    <property type="project" value="UniProtKB-UniRule"/>
</dbReference>
<dbReference type="InterPro" id="IPR017926">
    <property type="entry name" value="GATASE"/>
</dbReference>
<comment type="catalytic activity">
    <reaction evidence="8 10">
        <text>5-[(5-phospho-1-deoxy-D-ribulos-1-ylimino)methylamino]-1-(5-phospho-beta-D-ribosyl)imidazole-4-carboxamide + L-glutamine = D-erythro-1-(imidazol-4-yl)glycerol 3-phosphate + 5-amino-1-(5-phospho-beta-D-ribosyl)imidazole-4-carboxamide + L-glutamate + H(+)</text>
        <dbReference type="Rhea" id="RHEA:24793"/>
        <dbReference type="ChEBI" id="CHEBI:15378"/>
        <dbReference type="ChEBI" id="CHEBI:29985"/>
        <dbReference type="ChEBI" id="CHEBI:58278"/>
        <dbReference type="ChEBI" id="CHEBI:58359"/>
        <dbReference type="ChEBI" id="CHEBI:58475"/>
        <dbReference type="ChEBI" id="CHEBI:58525"/>
        <dbReference type="EC" id="4.3.2.10"/>
    </reaction>
</comment>
<reference evidence="13 14" key="1">
    <citation type="submission" date="2016-04" db="EMBL/GenBank/DDBJ databases">
        <title>Genome sequence of Clostridium magnum DSM 2767.</title>
        <authorList>
            <person name="Poehlein A."/>
            <person name="Uhlig R."/>
            <person name="Fischer R."/>
            <person name="Bahl H."/>
            <person name="Daniel R."/>
        </authorList>
    </citation>
    <scope>NUCLEOTIDE SEQUENCE [LARGE SCALE GENOMIC DNA]</scope>
    <source>
        <strain evidence="13 14">DSM 2767</strain>
    </source>
</reference>
<dbReference type="SUPFAM" id="SSF52317">
    <property type="entry name" value="Class I glutamine amidotransferase-like"/>
    <property type="match status" value="1"/>
</dbReference>
<dbReference type="Proteomes" id="UP000076603">
    <property type="component" value="Unassembled WGS sequence"/>
</dbReference>
<dbReference type="Pfam" id="PF00117">
    <property type="entry name" value="GATase"/>
    <property type="match status" value="1"/>
</dbReference>
<dbReference type="HAMAP" id="MF_00278">
    <property type="entry name" value="HisH"/>
    <property type="match status" value="1"/>
</dbReference>
<evidence type="ECO:0000256" key="8">
    <source>
        <dbReference type="ARBA" id="ARBA00047838"/>
    </source>
</evidence>
<dbReference type="NCBIfam" id="TIGR01855">
    <property type="entry name" value="IMP_synth_hisH"/>
    <property type="match status" value="1"/>
</dbReference>
<dbReference type="EC" id="4.3.2.10" evidence="10"/>
<keyword evidence="10" id="KW-0963">Cytoplasm</keyword>
<sequence length="205" mass="22988">MIAIIDYGMGNKYSVFNALKYLGIDCVITNKKEEIKKCDRIILPGVGAFGAAMEVLENSGLKQILDEEVIKEAKPFLGICLGMQLVAEHGYEKGHFKGLGWIKGEVIKLETNESNLKVPHVGWNDISIENSTPLLEGLSKEKAFYFVHSYVFKPEDKNEIIAVCNYGQVFTAALQKDNIFITQFHPEKSQKNGLAILENFSNWRG</sequence>
<dbReference type="GO" id="GO:0000107">
    <property type="term" value="F:imidazoleglycerol-phosphate synthase activity"/>
    <property type="evidence" value="ECO:0007669"/>
    <property type="project" value="UniProtKB-UniRule"/>
</dbReference>
<evidence type="ECO:0000259" key="12">
    <source>
        <dbReference type="Pfam" id="PF00117"/>
    </source>
</evidence>
<comment type="subunit">
    <text evidence="2 10">Heterodimer of HisH and HisF.</text>
</comment>
<keyword evidence="14" id="KW-1185">Reference proteome</keyword>
<dbReference type="RefSeq" id="WP_066619039.1">
    <property type="nucleotide sequence ID" value="NZ_FQXL01000009.1"/>
</dbReference>
<feature type="domain" description="Glutamine amidotransferase" evidence="12">
    <location>
        <begin position="4"/>
        <end position="200"/>
    </location>
</feature>
<keyword evidence="4 10" id="KW-0378">Hydrolase</keyword>
<dbReference type="PIRSF" id="PIRSF000495">
    <property type="entry name" value="Amidotransf_hisH"/>
    <property type="match status" value="1"/>
</dbReference>
<keyword evidence="3 10" id="KW-0028">Amino-acid biosynthesis</keyword>
<organism evidence="13 14">
    <name type="scientific">Clostridium magnum DSM 2767</name>
    <dbReference type="NCBI Taxonomy" id="1121326"/>
    <lineage>
        <taxon>Bacteria</taxon>
        <taxon>Bacillati</taxon>
        <taxon>Bacillota</taxon>
        <taxon>Clostridia</taxon>
        <taxon>Eubacteriales</taxon>
        <taxon>Clostridiaceae</taxon>
        <taxon>Clostridium</taxon>
    </lineage>
</organism>
<feature type="active site" evidence="10 11">
    <location>
        <position position="185"/>
    </location>
</feature>
<dbReference type="PANTHER" id="PTHR42701">
    <property type="entry name" value="IMIDAZOLE GLYCEROL PHOSPHATE SYNTHASE SUBUNIT HISH"/>
    <property type="match status" value="1"/>
</dbReference>
<evidence type="ECO:0000256" key="10">
    <source>
        <dbReference type="HAMAP-Rule" id="MF_00278"/>
    </source>
</evidence>
<comment type="function">
    <text evidence="10">IGPS catalyzes the conversion of PRFAR and glutamine to IGP, AICAR and glutamate. The HisH subunit catalyzes the hydrolysis of glutamine to glutamate and ammonia as part of the synthesis of IGP and AICAR. The resulting ammonia molecule is channeled to the active site of HisF.</text>
</comment>
<evidence type="ECO:0000256" key="4">
    <source>
        <dbReference type="ARBA" id="ARBA00022801"/>
    </source>
</evidence>
<comment type="catalytic activity">
    <reaction evidence="9 10">
        <text>L-glutamine + H2O = L-glutamate + NH4(+)</text>
        <dbReference type="Rhea" id="RHEA:15889"/>
        <dbReference type="ChEBI" id="CHEBI:15377"/>
        <dbReference type="ChEBI" id="CHEBI:28938"/>
        <dbReference type="ChEBI" id="CHEBI:29985"/>
        <dbReference type="ChEBI" id="CHEBI:58359"/>
        <dbReference type="EC" id="3.5.1.2"/>
    </reaction>
</comment>
<gene>
    <name evidence="13" type="primary">hisH1_1</name>
    <name evidence="10" type="synonym">hisH</name>
    <name evidence="13" type="ORF">CLMAG_11410</name>
</gene>
<dbReference type="EMBL" id="LWAE01000001">
    <property type="protein sequence ID" value="KZL94088.1"/>
    <property type="molecule type" value="Genomic_DNA"/>
</dbReference>
<evidence type="ECO:0000256" key="1">
    <source>
        <dbReference type="ARBA" id="ARBA00005091"/>
    </source>
</evidence>
<feature type="active site" description="Nucleophile" evidence="10 11">
    <location>
        <position position="80"/>
    </location>
</feature>
<dbReference type="PANTHER" id="PTHR42701:SF1">
    <property type="entry name" value="IMIDAZOLE GLYCEROL PHOSPHATE SYNTHASE SUBUNIT HISH"/>
    <property type="match status" value="1"/>
</dbReference>
<dbReference type="GO" id="GO:0004359">
    <property type="term" value="F:glutaminase activity"/>
    <property type="evidence" value="ECO:0007669"/>
    <property type="project" value="UniProtKB-EC"/>
</dbReference>
<keyword evidence="6 10" id="KW-0368">Histidine biosynthesis</keyword>
<evidence type="ECO:0000256" key="3">
    <source>
        <dbReference type="ARBA" id="ARBA00022605"/>
    </source>
</evidence>
<keyword evidence="13" id="KW-0808">Transferase</keyword>
<evidence type="ECO:0000256" key="11">
    <source>
        <dbReference type="PIRSR" id="PIRSR000495-1"/>
    </source>
</evidence>
<dbReference type="AlphaFoldDB" id="A0A161X3L8"/>
<dbReference type="CDD" id="cd01748">
    <property type="entry name" value="GATase1_IGP_Synthase"/>
    <property type="match status" value="1"/>
</dbReference>
<dbReference type="InterPro" id="IPR010139">
    <property type="entry name" value="Imidazole-glycPsynth_HisH"/>
</dbReference>
<protein>
    <recommendedName>
        <fullName evidence="10">Imidazole glycerol phosphate synthase subunit HisH</fullName>
        <ecNumber evidence="10">4.3.2.10</ecNumber>
    </recommendedName>
    <alternativeName>
        <fullName evidence="10">IGP synthase glutaminase subunit</fullName>
        <ecNumber evidence="10">3.5.1.2</ecNumber>
    </alternativeName>
    <alternativeName>
        <fullName evidence="10">IGP synthase subunit HisH</fullName>
    </alternativeName>
    <alternativeName>
        <fullName evidence="10">ImGP synthase subunit HisH</fullName>
        <shortName evidence="10">IGPS subunit HisH</shortName>
    </alternativeName>
</protein>
<dbReference type="PATRIC" id="fig|1121326.3.peg.1102"/>
<evidence type="ECO:0000313" key="13">
    <source>
        <dbReference type="EMBL" id="KZL94088.1"/>
    </source>
</evidence>
<evidence type="ECO:0000256" key="7">
    <source>
        <dbReference type="ARBA" id="ARBA00023239"/>
    </source>
</evidence>
<dbReference type="PROSITE" id="PS51273">
    <property type="entry name" value="GATASE_TYPE_1"/>
    <property type="match status" value="1"/>
</dbReference>
<comment type="caution">
    <text evidence="13">The sequence shown here is derived from an EMBL/GenBank/DDBJ whole genome shotgun (WGS) entry which is preliminary data.</text>
</comment>
<dbReference type="InterPro" id="IPR029062">
    <property type="entry name" value="Class_I_gatase-like"/>
</dbReference>
<keyword evidence="13" id="KW-0328">Glycosyltransferase</keyword>
<proteinExistence type="inferred from homology"/>
<keyword evidence="5 10" id="KW-0315">Glutamine amidotransferase</keyword>
<dbReference type="GO" id="GO:0005737">
    <property type="term" value="C:cytoplasm"/>
    <property type="evidence" value="ECO:0007669"/>
    <property type="project" value="UniProtKB-SubCell"/>
</dbReference>
<evidence type="ECO:0000256" key="9">
    <source>
        <dbReference type="ARBA" id="ARBA00049534"/>
    </source>
</evidence>
<dbReference type="OrthoDB" id="9807137at2"/>